<evidence type="ECO:0000313" key="3">
    <source>
        <dbReference type="Proteomes" id="UP000186513"/>
    </source>
</evidence>
<organism evidence="2 3">
    <name type="scientific">Chitinimonas taiwanensis DSM 18899</name>
    <dbReference type="NCBI Taxonomy" id="1121279"/>
    <lineage>
        <taxon>Bacteria</taxon>
        <taxon>Pseudomonadati</taxon>
        <taxon>Pseudomonadota</taxon>
        <taxon>Betaproteobacteria</taxon>
        <taxon>Neisseriales</taxon>
        <taxon>Chitinibacteraceae</taxon>
        <taxon>Chitinimonas</taxon>
    </lineage>
</organism>
<dbReference type="STRING" id="1121279.SAMN02745887_03654"/>
<feature type="domain" description="Tle cognate immunity protein 4 C-terminal" evidence="1">
    <location>
        <begin position="177"/>
        <end position="221"/>
    </location>
</feature>
<accession>A0A1K2HRN6</accession>
<evidence type="ECO:0000259" key="1">
    <source>
        <dbReference type="Pfam" id="PF18426"/>
    </source>
</evidence>
<dbReference type="AlphaFoldDB" id="A0A1K2HRN6"/>
<protein>
    <recommendedName>
        <fullName evidence="1">Tle cognate immunity protein 4 C-terminal domain-containing protein</fullName>
    </recommendedName>
</protein>
<reference evidence="2 3" key="1">
    <citation type="submission" date="2016-11" db="EMBL/GenBank/DDBJ databases">
        <authorList>
            <person name="Jaros S."/>
            <person name="Januszkiewicz K."/>
            <person name="Wedrychowicz H."/>
        </authorList>
    </citation>
    <scope>NUCLEOTIDE SEQUENCE [LARGE SCALE GENOMIC DNA]</scope>
    <source>
        <strain evidence="2 3">DSM 18899</strain>
    </source>
</reference>
<dbReference type="InterPro" id="IPR041290">
    <property type="entry name" value="Tli4_C"/>
</dbReference>
<dbReference type="EMBL" id="FPKR01000018">
    <property type="protein sequence ID" value="SFZ79472.1"/>
    <property type="molecule type" value="Genomic_DNA"/>
</dbReference>
<evidence type="ECO:0000313" key="2">
    <source>
        <dbReference type="EMBL" id="SFZ79472.1"/>
    </source>
</evidence>
<keyword evidence="3" id="KW-1185">Reference proteome</keyword>
<dbReference type="Pfam" id="PF18426">
    <property type="entry name" value="Tli4_C"/>
    <property type="match status" value="1"/>
</dbReference>
<gene>
    <name evidence="2" type="ORF">SAMN02745887_03654</name>
</gene>
<sequence length="351" mass="39575">MARAGEAPNVPPYWITDCVGRMQLSLPSKADVAAVFPKELIRELDVNRQNWDYHDPNGFSDGTPVYRSHSAYAGALLISLPMNDAERLKALDNAGTLKKHGQAYHKKHRRPFVALPLNEREGLAWRSDNYHTAILRAGDSLAYWSAVDRPGVDLSVERERNFQRLLSGLRARPPMTVPSESGVCLPYAFIRDDDGEVFRRIAMTYRLQQHPDVTIFLEDRTAEHIEPSTQRRPETYTPSYKLNDFWAPFGRDGGSYRSVWFPPGRNINLAGYEGKAAFVEFTHPDGSVDYGYTVAVRGDPDSKEDKPDLFLYVLRHAALAKAKGIEPVSKETLLKMAETIAVSVKRRSVVQ</sequence>
<proteinExistence type="predicted"/>
<name>A0A1K2HRN6_9NEIS</name>
<dbReference type="Proteomes" id="UP000186513">
    <property type="component" value="Unassembled WGS sequence"/>
</dbReference>